<evidence type="ECO:0000256" key="3">
    <source>
        <dbReference type="ARBA" id="ARBA00022630"/>
    </source>
</evidence>
<dbReference type="PRINTS" id="PR00147">
    <property type="entry name" value="DNAPHOTLYASE"/>
</dbReference>
<dbReference type="InterPro" id="IPR036155">
    <property type="entry name" value="Crypto/Photolyase_N_sf"/>
</dbReference>
<dbReference type="InterPro" id="IPR036134">
    <property type="entry name" value="Crypto/Photolyase_FAD-like_sf"/>
</dbReference>
<organism evidence="7 8">
    <name type="scientific">Neodothiora populina</name>
    <dbReference type="NCBI Taxonomy" id="2781224"/>
    <lineage>
        <taxon>Eukaryota</taxon>
        <taxon>Fungi</taxon>
        <taxon>Dikarya</taxon>
        <taxon>Ascomycota</taxon>
        <taxon>Pezizomycotina</taxon>
        <taxon>Dothideomycetes</taxon>
        <taxon>Dothideomycetidae</taxon>
        <taxon>Dothideales</taxon>
        <taxon>Dothioraceae</taxon>
        <taxon>Neodothiora</taxon>
    </lineage>
</organism>
<dbReference type="SUPFAM" id="SSF48173">
    <property type="entry name" value="Cryptochrome/photolyase FAD-binding domain"/>
    <property type="match status" value="1"/>
</dbReference>
<evidence type="ECO:0000256" key="1">
    <source>
        <dbReference type="ARBA" id="ARBA00001974"/>
    </source>
</evidence>
<comment type="similarity">
    <text evidence="2">Belongs to the DNA photolyase class-1 family.</text>
</comment>
<evidence type="ECO:0000313" key="7">
    <source>
        <dbReference type="EMBL" id="KAL1301592.1"/>
    </source>
</evidence>
<evidence type="ECO:0000256" key="5">
    <source>
        <dbReference type="SAM" id="MobiDB-lite"/>
    </source>
</evidence>
<comment type="caution">
    <text evidence="7">The sequence shown here is derived from an EMBL/GenBank/DDBJ whole genome shotgun (WGS) entry which is preliminary data.</text>
</comment>
<dbReference type="Pfam" id="PF00875">
    <property type="entry name" value="DNA_photolyase"/>
    <property type="match status" value="1"/>
</dbReference>
<dbReference type="Gene3D" id="1.10.579.10">
    <property type="entry name" value="DNA Cyclobutane Dipyrimidine Photolyase, subunit A, domain 3"/>
    <property type="match status" value="1"/>
</dbReference>
<reference evidence="7 8" key="1">
    <citation type="submission" date="2024-07" db="EMBL/GenBank/DDBJ databases">
        <title>Draft sequence of the Neodothiora populina.</title>
        <authorList>
            <person name="Drown D.D."/>
            <person name="Schuette U.S."/>
            <person name="Buechlein A.B."/>
            <person name="Rusch D.R."/>
            <person name="Winton L.W."/>
            <person name="Adams G.A."/>
        </authorList>
    </citation>
    <scope>NUCLEOTIDE SEQUENCE [LARGE SCALE GENOMIC DNA]</scope>
    <source>
        <strain evidence="7 8">CPC 39397</strain>
    </source>
</reference>
<dbReference type="InterPro" id="IPR002081">
    <property type="entry name" value="Cryptochrome/DNA_photolyase_1"/>
</dbReference>
<dbReference type="PROSITE" id="PS51645">
    <property type="entry name" value="PHR_CRY_ALPHA_BETA"/>
    <property type="match status" value="1"/>
</dbReference>
<keyword evidence="4" id="KW-0274">FAD</keyword>
<evidence type="ECO:0000256" key="2">
    <source>
        <dbReference type="ARBA" id="ARBA00005862"/>
    </source>
</evidence>
<dbReference type="EMBL" id="JBFMKM010000013">
    <property type="protein sequence ID" value="KAL1301592.1"/>
    <property type="molecule type" value="Genomic_DNA"/>
</dbReference>
<dbReference type="Proteomes" id="UP001562354">
    <property type="component" value="Unassembled WGS sequence"/>
</dbReference>
<evidence type="ECO:0000256" key="4">
    <source>
        <dbReference type="ARBA" id="ARBA00022827"/>
    </source>
</evidence>
<dbReference type="GeneID" id="95979521"/>
<keyword evidence="8" id="KW-1185">Reference proteome</keyword>
<comment type="cofactor">
    <cofactor evidence="1">
        <name>FAD</name>
        <dbReference type="ChEBI" id="CHEBI:57692"/>
    </cofactor>
</comment>
<dbReference type="InterPro" id="IPR006050">
    <property type="entry name" value="DNA_photolyase_N"/>
</dbReference>
<dbReference type="PANTHER" id="PTHR11455:SF18">
    <property type="entry name" value="SI:CH1073-390K14.1"/>
    <property type="match status" value="1"/>
</dbReference>
<name>A0ABR3P5Z0_9PEZI</name>
<feature type="domain" description="Photolyase/cryptochrome alpha/beta" evidence="6">
    <location>
        <begin position="72"/>
        <end position="210"/>
    </location>
</feature>
<dbReference type="InterPro" id="IPR005101">
    <property type="entry name" value="Cryptochr/Photolyase_FAD-bd"/>
</dbReference>
<protein>
    <recommendedName>
        <fullName evidence="6">Photolyase/cryptochrome alpha/beta domain-containing protein</fullName>
    </recommendedName>
</protein>
<evidence type="ECO:0000313" key="8">
    <source>
        <dbReference type="Proteomes" id="UP001562354"/>
    </source>
</evidence>
<dbReference type="Pfam" id="PF03441">
    <property type="entry name" value="FAD_binding_7"/>
    <property type="match status" value="1"/>
</dbReference>
<keyword evidence="3" id="KW-0285">Flavoprotein</keyword>
<dbReference type="RefSeq" id="XP_069197868.1">
    <property type="nucleotide sequence ID" value="XM_069345668.1"/>
</dbReference>
<sequence length="559" mass="63908">MAKHARSTSHERAVADSEPQSKKNKEETKTPSQDPMLKHPTPKRAKEIDADPPLEQLTSLLEQQKTDHEVRNVLHWFRSKDVRQEDNRALHAASQKVKEGKGVLLTMYLYSPRDLEWHGTSPARSDFLLESLRILRSQLHDKDIPLAIVPVEERGQKTEAVLSFARENDISHVFANFEYEVDELRRDLKVARHLHDEQDVSVELLHDQTVVEPGAIKTGSGGPAKVFTPYHKSWLAELANDPSLLDLVPPPDGNDKKAVEKYNHLSEGELPKLPENKQFKDEDEKKKIRELWPAGHDAGMKRLEEFLNRIGDYAATRSQPAHDSTSRLSPYFSSGILSIREVLARTKQHNKNANFDSSGDAGVAAWVRELVFREFYRQITCIIPHNSMNLPQNLKFDNVQWEDDEEGWKKWCSGTTGVPFVDAGMRQINAEAWMHNRLRMNVSSYLTCNLLIDYRRGERFFAEHLVDWDLSNNTQGWEPSYTVFNPVSQAEKNDPDGEYIRKWVPELKDVKGKAVFAPHARLSKAEFEKLGYPAPHVDFAETKARATARFKTDLANADV</sequence>
<feature type="region of interest" description="Disordered" evidence="5">
    <location>
        <begin position="1"/>
        <end position="51"/>
    </location>
</feature>
<dbReference type="Gene3D" id="3.40.50.620">
    <property type="entry name" value="HUPs"/>
    <property type="match status" value="1"/>
</dbReference>
<accession>A0ABR3P5Z0</accession>
<dbReference type="SUPFAM" id="SSF52425">
    <property type="entry name" value="Cryptochrome/photolyase, N-terminal domain"/>
    <property type="match status" value="1"/>
</dbReference>
<proteinExistence type="inferred from homology"/>
<dbReference type="InterPro" id="IPR014729">
    <property type="entry name" value="Rossmann-like_a/b/a_fold"/>
</dbReference>
<evidence type="ECO:0000259" key="6">
    <source>
        <dbReference type="PROSITE" id="PS51645"/>
    </source>
</evidence>
<feature type="compositionally biased region" description="Basic and acidic residues" evidence="5">
    <location>
        <begin position="8"/>
        <end position="29"/>
    </location>
</feature>
<dbReference type="Gene3D" id="1.25.40.80">
    <property type="match status" value="1"/>
</dbReference>
<dbReference type="PANTHER" id="PTHR11455">
    <property type="entry name" value="CRYPTOCHROME"/>
    <property type="match status" value="1"/>
</dbReference>
<gene>
    <name evidence="7" type="ORF">AAFC00_005822</name>
</gene>